<evidence type="ECO:0000313" key="4">
    <source>
        <dbReference type="EMBL" id="KAF2117441.1"/>
    </source>
</evidence>
<comment type="similarity">
    <text evidence="1">Belongs to the short-chain dehydrogenases/reductases (SDR) family.</text>
</comment>
<dbReference type="GO" id="GO:0016491">
    <property type="term" value="F:oxidoreductase activity"/>
    <property type="evidence" value="ECO:0007669"/>
    <property type="project" value="UniProtKB-KW"/>
</dbReference>
<dbReference type="InterPro" id="IPR002347">
    <property type="entry name" value="SDR_fam"/>
</dbReference>
<dbReference type="InterPro" id="IPR036291">
    <property type="entry name" value="NAD(P)-bd_dom_sf"/>
</dbReference>
<name>A0A6A5ZG98_9PLEO</name>
<dbReference type="Gene3D" id="3.40.50.720">
    <property type="entry name" value="NAD(P)-binding Rossmann-like Domain"/>
    <property type="match status" value="1"/>
</dbReference>
<sequence length="327" mass="35644">MGNLFSQYFPPKPIFTDKECPDLTGKVYIATGSNTGVGKELAQILYAKNAKVYIAARSQYKAEAAIESIIAAHPKSTGTLAFLHLDLSDLSTIKASAQEFLSQETKLHVLFNNAAVMCPPVGTKTLQGLEMAMGVNCVGPQLFTSLLTPILIETAKVEPPNTVRVVWVASMGAEVGSYTPGGVDLNNLNLLDNKIADGMHRYARTKAGNYLQGAEYAKRMREHGIMSVPLNPGHLKSDLYRAHGSLFKAVLSALLLYPPVYGAYTELFAGLSPDVTLEATGEWVVCWGRFAPIRKDLIEASKSEKEGGSGVARKFWEWNEEQIKAFL</sequence>
<proteinExistence type="inferred from homology"/>
<dbReference type="AlphaFoldDB" id="A0A6A5ZG98"/>
<protein>
    <recommendedName>
        <fullName evidence="6">Short-chain dehydrogenase</fullName>
    </recommendedName>
</protein>
<evidence type="ECO:0000313" key="5">
    <source>
        <dbReference type="Proteomes" id="UP000799770"/>
    </source>
</evidence>
<evidence type="ECO:0000256" key="3">
    <source>
        <dbReference type="ARBA" id="ARBA00023002"/>
    </source>
</evidence>
<dbReference type="SUPFAM" id="SSF51735">
    <property type="entry name" value="NAD(P)-binding Rossmann-fold domains"/>
    <property type="match status" value="1"/>
</dbReference>
<dbReference type="Pfam" id="PF00106">
    <property type="entry name" value="adh_short"/>
    <property type="match status" value="1"/>
</dbReference>
<keyword evidence="5" id="KW-1185">Reference proteome</keyword>
<dbReference type="OrthoDB" id="191139at2759"/>
<dbReference type="Proteomes" id="UP000799770">
    <property type="component" value="Unassembled WGS sequence"/>
</dbReference>
<dbReference type="PANTHER" id="PTHR24320:SF236">
    <property type="entry name" value="SHORT-CHAIN DEHYDROGENASE-RELATED"/>
    <property type="match status" value="1"/>
</dbReference>
<dbReference type="PANTHER" id="PTHR24320">
    <property type="entry name" value="RETINOL DEHYDROGENASE"/>
    <property type="match status" value="1"/>
</dbReference>
<keyword evidence="3" id="KW-0560">Oxidoreductase</keyword>
<organism evidence="4 5">
    <name type="scientific">Lophiotrema nucula</name>
    <dbReference type="NCBI Taxonomy" id="690887"/>
    <lineage>
        <taxon>Eukaryota</taxon>
        <taxon>Fungi</taxon>
        <taxon>Dikarya</taxon>
        <taxon>Ascomycota</taxon>
        <taxon>Pezizomycotina</taxon>
        <taxon>Dothideomycetes</taxon>
        <taxon>Pleosporomycetidae</taxon>
        <taxon>Pleosporales</taxon>
        <taxon>Lophiotremataceae</taxon>
        <taxon>Lophiotrema</taxon>
    </lineage>
</organism>
<evidence type="ECO:0000256" key="2">
    <source>
        <dbReference type="ARBA" id="ARBA00022857"/>
    </source>
</evidence>
<accession>A0A6A5ZG98</accession>
<dbReference type="EMBL" id="ML977319">
    <property type="protein sequence ID" value="KAF2117441.1"/>
    <property type="molecule type" value="Genomic_DNA"/>
</dbReference>
<evidence type="ECO:0000256" key="1">
    <source>
        <dbReference type="ARBA" id="ARBA00006484"/>
    </source>
</evidence>
<keyword evidence="2" id="KW-0521">NADP</keyword>
<dbReference type="PRINTS" id="PR00081">
    <property type="entry name" value="GDHRDH"/>
</dbReference>
<evidence type="ECO:0008006" key="6">
    <source>
        <dbReference type="Google" id="ProtNLM"/>
    </source>
</evidence>
<gene>
    <name evidence="4" type="ORF">BDV96DRAFT_26117</name>
</gene>
<reference evidence="4" key="1">
    <citation type="journal article" date="2020" name="Stud. Mycol.">
        <title>101 Dothideomycetes genomes: a test case for predicting lifestyles and emergence of pathogens.</title>
        <authorList>
            <person name="Haridas S."/>
            <person name="Albert R."/>
            <person name="Binder M."/>
            <person name="Bloem J."/>
            <person name="Labutti K."/>
            <person name="Salamov A."/>
            <person name="Andreopoulos B."/>
            <person name="Baker S."/>
            <person name="Barry K."/>
            <person name="Bills G."/>
            <person name="Bluhm B."/>
            <person name="Cannon C."/>
            <person name="Castanera R."/>
            <person name="Culley D."/>
            <person name="Daum C."/>
            <person name="Ezra D."/>
            <person name="Gonzalez J."/>
            <person name="Henrissat B."/>
            <person name="Kuo A."/>
            <person name="Liang C."/>
            <person name="Lipzen A."/>
            <person name="Lutzoni F."/>
            <person name="Magnuson J."/>
            <person name="Mondo S."/>
            <person name="Nolan M."/>
            <person name="Ohm R."/>
            <person name="Pangilinan J."/>
            <person name="Park H.-J."/>
            <person name="Ramirez L."/>
            <person name="Alfaro M."/>
            <person name="Sun H."/>
            <person name="Tritt A."/>
            <person name="Yoshinaga Y."/>
            <person name="Zwiers L.-H."/>
            <person name="Turgeon B."/>
            <person name="Goodwin S."/>
            <person name="Spatafora J."/>
            <person name="Crous P."/>
            <person name="Grigoriev I."/>
        </authorList>
    </citation>
    <scope>NUCLEOTIDE SEQUENCE</scope>
    <source>
        <strain evidence="4">CBS 627.86</strain>
    </source>
</reference>